<evidence type="ECO:0000313" key="2">
    <source>
        <dbReference type="EMBL" id="KAJ3502201.1"/>
    </source>
</evidence>
<feature type="compositionally biased region" description="Low complexity" evidence="1">
    <location>
        <begin position="458"/>
        <end position="478"/>
    </location>
</feature>
<dbReference type="EMBL" id="JANKHO010001314">
    <property type="protein sequence ID" value="KAJ3502201.1"/>
    <property type="molecule type" value="Genomic_DNA"/>
</dbReference>
<evidence type="ECO:0000256" key="1">
    <source>
        <dbReference type="SAM" id="MobiDB-lite"/>
    </source>
</evidence>
<feature type="region of interest" description="Disordered" evidence="1">
    <location>
        <begin position="384"/>
        <end position="427"/>
    </location>
</feature>
<keyword evidence="3" id="KW-1185">Reference proteome</keyword>
<sequence length="563" mass="62739">MPPEDPPPDKPLWTEAETLILMAHLEAFVKGDKCSRKELLISTVLPKMKKHRQDMAPEQWKHRKLQIKWWFYNHKEPDKTDFDLGQKTHLKTIISHLWGEELRALASERCGHDSSSQPFFKMYSTVYADFRKSMTPEQNRQAKEAQRTWEVQHPPELQYKNVSLHSEKVLLSVAKMLYREFGMTVIIDLPAIDNSSHDFSKTVRVNRPEKSFTDLHPTLIDQFKKALIKQMSYELLRSLEVPSDEETGTESQVPTRSSTPSGRQLPHLQCIACGRPEDPVPWRLLSADNSLFIDGAYLNVKLEDPGLMSKPDLTKLLKFWWDRQADGPISEVLRFCCCLQKRNRKTTVPVTYDPIVDHQRLGEQPGVGADVNMFNDDLIDPSLREMADAPMPPQSPPPSASPPPELSPHPPISPPRPLSLCPPISLPHSLSPPAPPSLLVESPGIMAPTQAVSLPSPVLPSASCGSGTGTSPGPLRPTKLAPIPSNLPAAVPEADPHPLMSLKPRSRHSENIPTMPIVGGRRPVKPTAKAIAAKEQQEAAQWHKRALSAALDKGTKKSRTGPS</sequence>
<dbReference type="OrthoDB" id="10369889at2759"/>
<gene>
    <name evidence="2" type="ORF">NLJ89_g8994</name>
</gene>
<feature type="compositionally biased region" description="Pro residues" evidence="1">
    <location>
        <begin position="390"/>
        <end position="417"/>
    </location>
</feature>
<feature type="compositionally biased region" description="Polar residues" evidence="1">
    <location>
        <begin position="249"/>
        <end position="262"/>
    </location>
</feature>
<name>A0A9W8MRN0_9AGAR</name>
<feature type="region of interest" description="Disordered" evidence="1">
    <location>
        <begin position="242"/>
        <end position="264"/>
    </location>
</feature>
<accession>A0A9W8MRN0</accession>
<protein>
    <submittedName>
        <fullName evidence="2">Uncharacterized protein</fullName>
    </submittedName>
</protein>
<dbReference type="AlphaFoldDB" id="A0A9W8MRN0"/>
<feature type="region of interest" description="Disordered" evidence="1">
    <location>
        <begin position="458"/>
        <end position="523"/>
    </location>
</feature>
<reference evidence="2" key="1">
    <citation type="submission" date="2022-07" db="EMBL/GenBank/DDBJ databases">
        <title>Genome Sequence of Agrocybe chaxingu.</title>
        <authorList>
            <person name="Buettner E."/>
        </authorList>
    </citation>
    <scope>NUCLEOTIDE SEQUENCE</scope>
    <source>
        <strain evidence="2">MP-N11</strain>
    </source>
</reference>
<comment type="caution">
    <text evidence="2">The sequence shown here is derived from an EMBL/GenBank/DDBJ whole genome shotgun (WGS) entry which is preliminary data.</text>
</comment>
<organism evidence="2 3">
    <name type="scientific">Agrocybe chaxingu</name>
    <dbReference type="NCBI Taxonomy" id="84603"/>
    <lineage>
        <taxon>Eukaryota</taxon>
        <taxon>Fungi</taxon>
        <taxon>Dikarya</taxon>
        <taxon>Basidiomycota</taxon>
        <taxon>Agaricomycotina</taxon>
        <taxon>Agaricomycetes</taxon>
        <taxon>Agaricomycetidae</taxon>
        <taxon>Agaricales</taxon>
        <taxon>Agaricineae</taxon>
        <taxon>Strophariaceae</taxon>
        <taxon>Agrocybe</taxon>
    </lineage>
</organism>
<feature type="compositionally biased region" description="Low complexity" evidence="1">
    <location>
        <begin position="418"/>
        <end position="427"/>
    </location>
</feature>
<feature type="region of interest" description="Disordered" evidence="1">
    <location>
        <begin position="538"/>
        <end position="563"/>
    </location>
</feature>
<proteinExistence type="predicted"/>
<evidence type="ECO:0000313" key="3">
    <source>
        <dbReference type="Proteomes" id="UP001148786"/>
    </source>
</evidence>
<dbReference type="Proteomes" id="UP001148786">
    <property type="component" value="Unassembled WGS sequence"/>
</dbReference>